<evidence type="ECO:0000256" key="2">
    <source>
        <dbReference type="SAM" id="MobiDB-lite"/>
    </source>
</evidence>
<evidence type="ECO:0000259" key="3">
    <source>
        <dbReference type="PROSITE" id="PS50013"/>
    </source>
</evidence>
<feature type="compositionally biased region" description="Polar residues" evidence="2">
    <location>
        <begin position="43"/>
        <end position="55"/>
    </location>
</feature>
<organism evidence="4 5">
    <name type="scientific">Trichoderma lentiforme</name>
    <dbReference type="NCBI Taxonomy" id="1567552"/>
    <lineage>
        <taxon>Eukaryota</taxon>
        <taxon>Fungi</taxon>
        <taxon>Dikarya</taxon>
        <taxon>Ascomycota</taxon>
        <taxon>Pezizomycotina</taxon>
        <taxon>Sordariomycetes</taxon>
        <taxon>Hypocreomycetidae</taxon>
        <taxon>Hypocreales</taxon>
        <taxon>Hypocreaceae</taxon>
        <taxon>Trichoderma</taxon>
    </lineage>
</organism>
<evidence type="ECO:0000313" key="5">
    <source>
        <dbReference type="Proteomes" id="UP000801864"/>
    </source>
</evidence>
<evidence type="ECO:0000313" key="4">
    <source>
        <dbReference type="EMBL" id="KAF3071444.1"/>
    </source>
</evidence>
<feature type="compositionally biased region" description="Low complexity" evidence="2">
    <location>
        <begin position="63"/>
        <end position="76"/>
    </location>
</feature>
<dbReference type="InterPro" id="IPR000953">
    <property type="entry name" value="Chromo/chromo_shadow_dom"/>
</dbReference>
<dbReference type="Gene3D" id="2.40.50.40">
    <property type="match status" value="1"/>
</dbReference>
<feature type="compositionally biased region" description="Low complexity" evidence="2">
    <location>
        <begin position="17"/>
        <end position="35"/>
    </location>
</feature>
<feature type="compositionally biased region" description="Polar residues" evidence="2">
    <location>
        <begin position="99"/>
        <end position="112"/>
    </location>
</feature>
<gene>
    <name evidence="4" type="ORF">CFAM422_006218</name>
</gene>
<comment type="caution">
    <text evidence="4">The sequence shown here is derived from an EMBL/GenBank/DDBJ whole genome shotgun (WGS) entry which is preliminary data.</text>
</comment>
<dbReference type="EMBL" id="QLNT01000010">
    <property type="protein sequence ID" value="KAF3071444.1"/>
    <property type="molecule type" value="Genomic_DNA"/>
</dbReference>
<proteinExistence type="predicted"/>
<feature type="domain" description="Chromo" evidence="3">
    <location>
        <begin position="248"/>
        <end position="306"/>
    </location>
</feature>
<dbReference type="SUPFAM" id="SSF54160">
    <property type="entry name" value="Chromo domain-like"/>
    <property type="match status" value="1"/>
</dbReference>
<reference evidence="4 5" key="1">
    <citation type="submission" date="2018-06" db="EMBL/GenBank/DDBJ databases">
        <title>Genome analysis of cellulolytic fungus Trichoderma lentiforme CFAM-422.</title>
        <authorList>
            <person name="Steindorff A.S."/>
            <person name="Formighieri E.F."/>
            <person name="Midorikawa G.E.O."/>
            <person name="Tamietti M.S."/>
            <person name="Ramos E.Z."/>
            <person name="Silva A.S."/>
            <person name="Bon E.P.S."/>
            <person name="Mendes T.D."/>
            <person name="Damaso M.C.T."/>
            <person name="Favaro L.C.L."/>
        </authorList>
    </citation>
    <scope>NUCLEOTIDE SEQUENCE [LARGE SCALE GENOMIC DNA]</scope>
    <source>
        <strain evidence="4 5">CFAM-422</strain>
    </source>
</reference>
<accession>A0A9P5CDF4</accession>
<name>A0A9P5CDF4_9HYPO</name>
<comment type="subunit">
    <text evidence="1">Component of the NuA4 histone acetyltransferase complex.</text>
</comment>
<feature type="region of interest" description="Disordered" evidence="2">
    <location>
        <begin position="1"/>
        <end position="81"/>
    </location>
</feature>
<keyword evidence="5" id="KW-1185">Reference proteome</keyword>
<dbReference type="AlphaFoldDB" id="A0A9P5CDF4"/>
<protein>
    <recommendedName>
        <fullName evidence="3">Chromo domain-containing protein</fullName>
    </recommendedName>
</protein>
<evidence type="ECO:0000256" key="1">
    <source>
        <dbReference type="ARBA" id="ARBA00011353"/>
    </source>
</evidence>
<sequence>MQSIMAAIPLFTPSKPPTRSSPRTSLGTTPGSGTPRLKKSTPRLKSTPGSRSTPGSERRQSYAKRQAAEAAALQRGATDDSAILNVSDSVQLEQDEVASASTPRTTARSLSSKRAPEATRPFRLTGRISEILDQPDIGEEEPAEEPAEPERPKGSEKPRKPEEEDTECAFEDFAGYRWAGDSIELQVQWKRDEEHDDSEEWKDAEEWEGGKMTWEPERQLHQDAPEFLFEYWRTQGGRPENPTDPGLYEIFGVLKHNKTRTKLLIEWVGYERSEATWMLRKDIPKSAQDIVDDYFAGVKTKRKRKRK</sequence>
<dbReference type="InterPro" id="IPR016197">
    <property type="entry name" value="Chromo-like_dom_sf"/>
</dbReference>
<dbReference type="GO" id="GO:0006338">
    <property type="term" value="P:chromatin remodeling"/>
    <property type="evidence" value="ECO:0007669"/>
    <property type="project" value="UniProtKB-ARBA"/>
</dbReference>
<feature type="compositionally biased region" description="Acidic residues" evidence="2">
    <location>
        <begin position="136"/>
        <end position="147"/>
    </location>
</feature>
<feature type="compositionally biased region" description="Basic and acidic residues" evidence="2">
    <location>
        <begin position="148"/>
        <end position="162"/>
    </location>
</feature>
<feature type="region of interest" description="Disordered" evidence="2">
    <location>
        <begin position="93"/>
        <end position="167"/>
    </location>
</feature>
<dbReference type="Proteomes" id="UP000801864">
    <property type="component" value="Unassembled WGS sequence"/>
</dbReference>
<dbReference type="PROSITE" id="PS50013">
    <property type="entry name" value="CHROMO_2"/>
    <property type="match status" value="1"/>
</dbReference>